<name>A0A2W4QHL8_9GAMM</name>
<sequence length="406" mass="44416">MKLKWLPWVLCLAMVFAVAGCSITQPVESPIKGVGTDAKTATATHYGSGQHLGLGYAYLNDGKYRPALLEFDLALADAEAQGDPSQGTPMLSACATATATEANTLGDPSLKAEIHSASGYALYLLHRLTPEQADNADQNLMDFAKPRLTCALELAKQAKNLQLEGRIRAYLGLVYARLSQDHALEAADADQDGRQNDQRKDLDLKKENRQQALAEFQKSRDIASASGNLALGYAAQLHLARLENDPSKRLSMIKQVNSNLGGVKDEASRVNLMLNIMDQLDNMRKEGQLSGRTEDISRFEFEMADNAIALAGKAGMLRALSQSEGFLAGCYEREHKLEAAIQQTELAIGHSVESKASDLTMVWQSNLGRLLALNGQEDDAMMAYRRAMFYVDEIRNDIPMVYADGK</sequence>
<evidence type="ECO:0008006" key="4">
    <source>
        <dbReference type="Google" id="ProtNLM"/>
    </source>
</evidence>
<proteinExistence type="predicted"/>
<dbReference type="PROSITE" id="PS51257">
    <property type="entry name" value="PROKAR_LIPOPROTEIN"/>
    <property type="match status" value="1"/>
</dbReference>
<protein>
    <recommendedName>
        <fullName evidence="4">MalT-like TPR region domain-containing protein</fullName>
    </recommendedName>
</protein>
<comment type="caution">
    <text evidence="2">The sequence shown here is derived from an EMBL/GenBank/DDBJ whole genome shotgun (WGS) entry which is preliminary data.</text>
</comment>
<gene>
    <name evidence="2" type="ORF">DM484_25990</name>
</gene>
<keyword evidence="1" id="KW-0732">Signal</keyword>
<feature type="chain" id="PRO_5016076180" description="MalT-like TPR region domain-containing protein" evidence="1">
    <location>
        <begin position="20"/>
        <end position="406"/>
    </location>
</feature>
<dbReference type="AlphaFoldDB" id="A0A2W4QHL8"/>
<organism evidence="2 3">
    <name type="scientific">Candidatus Methylumidiphilus alinenensis</name>
    <dbReference type="NCBI Taxonomy" id="2202197"/>
    <lineage>
        <taxon>Bacteria</taxon>
        <taxon>Pseudomonadati</taxon>
        <taxon>Pseudomonadota</taxon>
        <taxon>Gammaproteobacteria</taxon>
        <taxon>Methylococcales</taxon>
        <taxon>Candidatus Methylumidiphilus</taxon>
    </lineage>
</organism>
<feature type="non-terminal residue" evidence="2">
    <location>
        <position position="406"/>
    </location>
</feature>
<evidence type="ECO:0000313" key="2">
    <source>
        <dbReference type="EMBL" id="PZN71622.1"/>
    </source>
</evidence>
<dbReference type="Proteomes" id="UP000249396">
    <property type="component" value="Unassembled WGS sequence"/>
</dbReference>
<reference evidence="2 3" key="1">
    <citation type="journal article" date="2018" name="Aquat. Microb. Ecol.">
        <title>Gammaproteobacterial methanotrophs dominate.</title>
        <authorList>
            <person name="Rissanen A.J."/>
            <person name="Saarenheimo J."/>
            <person name="Tiirola M."/>
            <person name="Peura S."/>
            <person name="Aalto S.L."/>
            <person name="Karvinen A."/>
            <person name="Nykanen H."/>
        </authorList>
    </citation>
    <scope>NUCLEOTIDE SEQUENCE [LARGE SCALE GENOMIC DNA]</scope>
    <source>
        <strain evidence="2">AMbin10</strain>
    </source>
</reference>
<accession>A0A2W4QHL8</accession>
<dbReference type="EMBL" id="QJPH01000514">
    <property type="protein sequence ID" value="PZN71622.1"/>
    <property type="molecule type" value="Genomic_DNA"/>
</dbReference>
<evidence type="ECO:0000256" key="1">
    <source>
        <dbReference type="SAM" id="SignalP"/>
    </source>
</evidence>
<feature type="signal peptide" evidence="1">
    <location>
        <begin position="1"/>
        <end position="19"/>
    </location>
</feature>
<evidence type="ECO:0000313" key="3">
    <source>
        <dbReference type="Proteomes" id="UP000249396"/>
    </source>
</evidence>